<feature type="domain" description="Glycosyltransferase 2-like" evidence="1">
    <location>
        <begin position="7"/>
        <end position="120"/>
    </location>
</feature>
<comment type="caution">
    <text evidence="2">The sequence shown here is derived from an EMBL/GenBank/DDBJ whole genome shotgun (WGS) entry which is preliminary data.</text>
</comment>
<dbReference type="PANTHER" id="PTHR22916">
    <property type="entry name" value="GLYCOSYLTRANSFERASE"/>
    <property type="match status" value="1"/>
</dbReference>
<sequence>MSNPLVSVIIPTYNRAALVREAVESVLKQTYREIEIIVIDDGSTDDTAAAMQAYGNRIRYSRRPHAGENAARNVGFKQAKGQYLALLDSDDLWEPYKIELQVALLKKFSDVGFTFSNFAIFRGASPESGACHGDGIATWFEHEQARRDPYRWRQQFASLGLSVGAPLPRDFTVSGGDIYGASLFCPHVLPSTTLIRASALGTLRLQEFDLTCGDWEFFARLSKERGCVYADLETTFNRSHEDAVRLTRVDASTQLGRRIAMIDRVWRADRPFYSHHRDEVDEVQHRLLLQAAKQQLLTGRGAQARASLKRAKALRTDASMEESMLRALAGIPGSGLLLMALRASVHGMRRLAVRE</sequence>
<dbReference type="EMBL" id="JAEVLS010000003">
    <property type="protein sequence ID" value="MBM0106201.1"/>
    <property type="molecule type" value="Genomic_DNA"/>
</dbReference>
<dbReference type="PANTHER" id="PTHR22916:SF3">
    <property type="entry name" value="UDP-GLCNAC:BETAGAL BETA-1,3-N-ACETYLGLUCOSAMINYLTRANSFERASE-LIKE PROTEIN 1"/>
    <property type="match status" value="1"/>
</dbReference>
<evidence type="ECO:0000259" key="1">
    <source>
        <dbReference type="Pfam" id="PF00535"/>
    </source>
</evidence>
<evidence type="ECO:0000313" key="2">
    <source>
        <dbReference type="EMBL" id="MBM0106201.1"/>
    </source>
</evidence>
<protein>
    <submittedName>
        <fullName evidence="2">Glycosyltransferase family 2 protein</fullName>
    </submittedName>
</protein>
<dbReference type="Gene3D" id="3.90.550.10">
    <property type="entry name" value="Spore Coat Polysaccharide Biosynthesis Protein SpsA, Chain A"/>
    <property type="match status" value="1"/>
</dbReference>
<gene>
    <name evidence="2" type="ORF">JM946_15825</name>
</gene>
<evidence type="ECO:0000313" key="3">
    <source>
        <dbReference type="Proteomes" id="UP000661077"/>
    </source>
</evidence>
<proteinExistence type="predicted"/>
<name>A0ABS1WZ15_9GAMM</name>
<dbReference type="RefSeq" id="WP_203168313.1">
    <property type="nucleotide sequence ID" value="NZ_JAEVLS010000003.1"/>
</dbReference>
<dbReference type="Proteomes" id="UP000661077">
    <property type="component" value="Unassembled WGS sequence"/>
</dbReference>
<dbReference type="InterPro" id="IPR001173">
    <property type="entry name" value="Glyco_trans_2-like"/>
</dbReference>
<dbReference type="InterPro" id="IPR029044">
    <property type="entry name" value="Nucleotide-diphossugar_trans"/>
</dbReference>
<dbReference type="Pfam" id="PF00535">
    <property type="entry name" value="Glycos_transf_2"/>
    <property type="match status" value="1"/>
</dbReference>
<reference evidence="2 3" key="1">
    <citation type="journal article" date="2021" name="Int. J. Syst. Evol. Microbiol.">
        <title>Steroidobacter gossypii sp. nov., isolated from soil of cotton cropping field.</title>
        <authorList>
            <person name="Huang R."/>
            <person name="Yang S."/>
            <person name="Zhen C."/>
            <person name="Liu W."/>
        </authorList>
    </citation>
    <scope>NUCLEOTIDE SEQUENCE [LARGE SCALE GENOMIC DNA]</scope>
    <source>
        <strain evidence="2 3">S1-65</strain>
    </source>
</reference>
<keyword evidence="3" id="KW-1185">Reference proteome</keyword>
<dbReference type="SUPFAM" id="SSF53448">
    <property type="entry name" value="Nucleotide-diphospho-sugar transferases"/>
    <property type="match status" value="1"/>
</dbReference>
<accession>A0ABS1WZ15</accession>
<dbReference type="CDD" id="cd00761">
    <property type="entry name" value="Glyco_tranf_GTA_type"/>
    <property type="match status" value="1"/>
</dbReference>
<organism evidence="2 3">
    <name type="scientific">Steroidobacter gossypii</name>
    <dbReference type="NCBI Taxonomy" id="2805490"/>
    <lineage>
        <taxon>Bacteria</taxon>
        <taxon>Pseudomonadati</taxon>
        <taxon>Pseudomonadota</taxon>
        <taxon>Gammaproteobacteria</taxon>
        <taxon>Steroidobacterales</taxon>
        <taxon>Steroidobacteraceae</taxon>
        <taxon>Steroidobacter</taxon>
    </lineage>
</organism>